<feature type="non-terminal residue" evidence="1">
    <location>
        <position position="299"/>
    </location>
</feature>
<evidence type="ECO:0000313" key="1">
    <source>
        <dbReference type="EMBL" id="CAH2216062.1"/>
    </source>
</evidence>
<protein>
    <submittedName>
        <fullName evidence="1">Jg21003 protein</fullName>
    </submittedName>
</protein>
<comment type="caution">
    <text evidence="1">The sequence shown here is derived from an EMBL/GenBank/DDBJ whole genome shotgun (WGS) entry which is preliminary data.</text>
</comment>
<dbReference type="EMBL" id="CAKXAJ010013845">
    <property type="protein sequence ID" value="CAH2216062.1"/>
    <property type="molecule type" value="Genomic_DNA"/>
</dbReference>
<gene>
    <name evidence="1" type="primary">jg21003</name>
    <name evidence="1" type="ORF">PAEG_LOCUS4131</name>
</gene>
<dbReference type="Proteomes" id="UP000838756">
    <property type="component" value="Unassembled WGS sequence"/>
</dbReference>
<dbReference type="PANTHER" id="PTHR47510:SF3">
    <property type="entry name" value="ENDO_EXONUCLEASE_PHOSPHATASE DOMAIN-CONTAINING PROTEIN"/>
    <property type="match status" value="1"/>
</dbReference>
<organism evidence="1 2">
    <name type="scientific">Pararge aegeria aegeria</name>
    <dbReference type="NCBI Taxonomy" id="348720"/>
    <lineage>
        <taxon>Eukaryota</taxon>
        <taxon>Metazoa</taxon>
        <taxon>Ecdysozoa</taxon>
        <taxon>Arthropoda</taxon>
        <taxon>Hexapoda</taxon>
        <taxon>Insecta</taxon>
        <taxon>Pterygota</taxon>
        <taxon>Neoptera</taxon>
        <taxon>Endopterygota</taxon>
        <taxon>Lepidoptera</taxon>
        <taxon>Glossata</taxon>
        <taxon>Ditrysia</taxon>
        <taxon>Papilionoidea</taxon>
        <taxon>Nymphalidae</taxon>
        <taxon>Satyrinae</taxon>
        <taxon>Satyrini</taxon>
        <taxon>Parargina</taxon>
        <taxon>Pararge</taxon>
    </lineage>
</organism>
<dbReference type="PANTHER" id="PTHR47510">
    <property type="entry name" value="REVERSE TRANSCRIPTASE DOMAIN-CONTAINING PROTEIN"/>
    <property type="match status" value="1"/>
</dbReference>
<feature type="non-terminal residue" evidence="1">
    <location>
        <position position="1"/>
    </location>
</feature>
<dbReference type="OrthoDB" id="5953030at2759"/>
<proteinExistence type="predicted"/>
<keyword evidence="2" id="KW-1185">Reference proteome</keyword>
<accession>A0A8S4QQF3</accession>
<evidence type="ECO:0000313" key="2">
    <source>
        <dbReference type="Proteomes" id="UP000838756"/>
    </source>
</evidence>
<dbReference type="AlphaFoldDB" id="A0A8S4QQF3"/>
<reference evidence="1" key="1">
    <citation type="submission" date="2022-03" db="EMBL/GenBank/DDBJ databases">
        <authorList>
            <person name="Lindestad O."/>
        </authorList>
    </citation>
    <scope>NUCLEOTIDE SEQUENCE</scope>
</reference>
<name>A0A8S4QQF3_9NEOP</name>
<sequence>SCFQAWSVFCRSLLLPRFNFCLSYKLRPPKNKPKILMRRNFGGMDVNRLCDDARKIDWSAVGSASCINLKVDIFCSLLTQLYNVHAPIKAVKIKHLPAPWLTDELKNRILKKNIAKSKFKINNSDENRRKYHEVRNRCNTLCRDAQRRHIHTSVENGNSSKVWKFLETVGVGKSSVNSTPPSVDIELLNQYFSTPSNSFGSSDKLHTLHALSAIPTPNYPPFEFSQFTVCDVKKNILTIASNAVGCDDISRNMLIPLLDVITPVITHILNECTSTSKFPDAWKSAHVIPLPKRAIPADF</sequence>